<organism evidence="12 13">
    <name type="scientific">Drosophila guanche</name>
    <name type="common">Fruit fly</name>
    <dbReference type="NCBI Taxonomy" id="7266"/>
    <lineage>
        <taxon>Eukaryota</taxon>
        <taxon>Metazoa</taxon>
        <taxon>Ecdysozoa</taxon>
        <taxon>Arthropoda</taxon>
        <taxon>Hexapoda</taxon>
        <taxon>Insecta</taxon>
        <taxon>Pterygota</taxon>
        <taxon>Neoptera</taxon>
        <taxon>Endopterygota</taxon>
        <taxon>Diptera</taxon>
        <taxon>Brachycera</taxon>
        <taxon>Muscomorpha</taxon>
        <taxon>Ephydroidea</taxon>
        <taxon>Drosophilidae</taxon>
        <taxon>Drosophila</taxon>
        <taxon>Sophophora</taxon>
    </lineage>
</organism>
<name>A0A3B0K447_DROGU</name>
<dbReference type="STRING" id="7266.A0A3B0K447"/>
<keyword evidence="13" id="KW-1185">Reference proteome</keyword>
<evidence type="ECO:0000256" key="7">
    <source>
        <dbReference type="ARBA" id="ARBA00038019"/>
    </source>
</evidence>
<dbReference type="GO" id="GO:0030627">
    <property type="term" value="F:pre-mRNA 5'-splice site binding"/>
    <property type="evidence" value="ECO:0007669"/>
    <property type="project" value="TreeGrafter"/>
</dbReference>
<protein>
    <recommendedName>
        <fullName evidence="8">Pre-mRNA-processing factor 39</fullName>
    </recommendedName>
    <alternativeName>
        <fullName evidence="9">PRP39 homolog</fullName>
    </alternativeName>
</protein>
<dbReference type="PANTHER" id="PTHR17204:SF5">
    <property type="entry name" value="PRE-MRNA-PROCESSING FACTOR 39"/>
    <property type="match status" value="1"/>
</dbReference>
<dbReference type="Pfam" id="PF23241">
    <property type="entry name" value="HAT_PRP39_C"/>
    <property type="match status" value="1"/>
</dbReference>
<proteinExistence type="inferred from homology"/>
<dbReference type="SMART" id="SM00386">
    <property type="entry name" value="HAT"/>
    <property type="match status" value="6"/>
</dbReference>
<evidence type="ECO:0000256" key="6">
    <source>
        <dbReference type="ARBA" id="ARBA00023242"/>
    </source>
</evidence>
<evidence type="ECO:0000256" key="9">
    <source>
        <dbReference type="ARBA" id="ARBA00080852"/>
    </source>
</evidence>
<feature type="coiled-coil region" evidence="10">
    <location>
        <begin position="778"/>
        <end position="836"/>
    </location>
</feature>
<feature type="compositionally biased region" description="Basic and acidic residues" evidence="11">
    <location>
        <begin position="616"/>
        <end position="627"/>
    </location>
</feature>
<keyword evidence="3" id="KW-0507">mRNA processing</keyword>
<dbReference type="OrthoDB" id="10265668at2759"/>
<evidence type="ECO:0000256" key="11">
    <source>
        <dbReference type="SAM" id="MobiDB-lite"/>
    </source>
</evidence>
<sequence length="1107" mass="124115">MASGENVLMEGRRTRSGRKAASPPAPALAVSTRTSKRTSRRHAQVSDPEEEETEQPQQQEPQTIIGSETVMVLDEEDEDQMRETSLQEASVPEQHYDELAQLQHQLDDDVEMMAATETGVDEKSSSFPFGTVAEQHSETSDDIKESRAEGGVDTLLASLAGDNANSLPSVGGNDESDSKKAAFDYDVEPLQPHVDKLNSSEDSSSHHAIAESLGDEADTSNATIVNTEIISEDELPPPTKPEINDAEEVSDEELPAPQRAELPADAEVISEDELPSNNNNNNAGEPKASSKRKAEKEADESKANVEKKSSEAPSTREKSVEQYNPGSPTTESNDAPPLEKRPKVDDVEHKEKKKDKERDKEKDKEREKEKELSDKEKEKEKEKEREKDKDKEKEKERKKLPDLEKYWRVVKDDPADFTGWTYLLQYVDSESDAEAAREAYDTFLSHYPYCYGYWRKYADYEKRKGLKANCYKVFERGLEAIPLSVDLWIHYLTHVKQSSDEELFIRSQYERAVKACGLEFRSDKLWDAFVRWESDSKRYQRVIQIYDRLLAIPTQGYNAHFDNFQDVINQQAITACIGQEEIIRLRKEVHERQQSKSSKSSSSKSRRDSGSSSSKEATKGEREKKESGSGSGSSGGAGKSPKDSSETLVDESESTTDLTESESSPPASKPASQIDFSDLSTLTEEEATVIKDKVISARRKIHKVTVGAVTARWSFEEGIKRPYFHVKPLERAQLKNWKEYLDFEIEKGDRERVLVLFERCLIACALYDEFWLKMLRYLESLEDQNNVVERIRDVYRRACRIHHPDKPSMHLMWAAFEELQLNFDGAADVLQSLEQRCPNILQVAYRRINVERRRGSLDRCRELYQHYIEGTKNKAIAGSLAIKYARFLNKICNDLDAGLAALQQALERDPANTRVALQMIDLALQRPSVDEKEVVEIMDKFMTRADIEPEQKVLFAQRKVEFLEDFGSTARGLQDAQRALQQSLSKANESQKKSDSSPSRKASLGSKDGISAAGPSSAAAAAYNNGGATGAVGGPNYNYNSANASGYYGQPSSGGAGAYPAPQQQQQQSYDSYYNQWGYGTGGGASSGGNSGGNYNYGQWSGYGNYY</sequence>
<gene>
    <name evidence="12" type="ORF">DGUA_6G005708</name>
</gene>
<keyword evidence="4" id="KW-0677">Repeat</keyword>
<accession>A0A3B0K447</accession>
<feature type="region of interest" description="Disordered" evidence="11">
    <location>
        <begin position="1"/>
        <end position="93"/>
    </location>
</feature>
<evidence type="ECO:0000256" key="8">
    <source>
        <dbReference type="ARBA" id="ARBA00067962"/>
    </source>
</evidence>
<feature type="compositionally biased region" description="Low complexity" evidence="11">
    <location>
        <begin position="277"/>
        <end position="287"/>
    </location>
</feature>
<dbReference type="InterPro" id="IPR011990">
    <property type="entry name" value="TPR-like_helical_dom_sf"/>
</dbReference>
<dbReference type="GO" id="GO:0000395">
    <property type="term" value="P:mRNA 5'-splice site recognition"/>
    <property type="evidence" value="ECO:0007669"/>
    <property type="project" value="TreeGrafter"/>
</dbReference>
<feature type="compositionally biased region" description="Basic and acidic residues" evidence="11">
    <location>
        <begin position="193"/>
        <end position="209"/>
    </location>
</feature>
<feature type="compositionally biased region" description="Basic and acidic residues" evidence="11">
    <location>
        <begin position="292"/>
        <end position="320"/>
    </location>
</feature>
<feature type="compositionally biased region" description="Polar residues" evidence="11">
    <location>
        <begin position="321"/>
        <end position="333"/>
    </location>
</feature>
<feature type="compositionally biased region" description="Basic residues" evidence="11">
    <location>
        <begin position="34"/>
        <end position="43"/>
    </location>
</feature>
<feature type="region of interest" description="Disordered" evidence="11">
    <location>
        <begin position="977"/>
        <end position="1010"/>
    </location>
</feature>
<evidence type="ECO:0000256" key="3">
    <source>
        <dbReference type="ARBA" id="ARBA00022664"/>
    </source>
</evidence>
<dbReference type="AlphaFoldDB" id="A0A3B0K447"/>
<evidence type="ECO:0000256" key="4">
    <source>
        <dbReference type="ARBA" id="ARBA00022737"/>
    </source>
</evidence>
<dbReference type="GO" id="GO:0071004">
    <property type="term" value="C:U2-type prespliceosome"/>
    <property type="evidence" value="ECO:0007669"/>
    <property type="project" value="TreeGrafter"/>
</dbReference>
<feature type="compositionally biased region" description="Polar residues" evidence="11">
    <location>
        <begin position="979"/>
        <end position="988"/>
    </location>
</feature>
<dbReference type="Pfam" id="PF23240">
    <property type="entry name" value="HAT_PRP39_N"/>
    <property type="match status" value="1"/>
</dbReference>
<evidence type="ECO:0000256" key="5">
    <source>
        <dbReference type="ARBA" id="ARBA00023187"/>
    </source>
</evidence>
<dbReference type="FunFam" id="1.25.40.10:FF:000091">
    <property type="entry name" value="Pre-mRNA-processing factor 39"/>
    <property type="match status" value="1"/>
</dbReference>
<dbReference type="GO" id="GO:0005685">
    <property type="term" value="C:U1 snRNP"/>
    <property type="evidence" value="ECO:0007669"/>
    <property type="project" value="TreeGrafter"/>
</dbReference>
<dbReference type="Proteomes" id="UP000268350">
    <property type="component" value="Unassembled WGS sequence"/>
</dbReference>
<dbReference type="GO" id="GO:0000243">
    <property type="term" value="C:commitment complex"/>
    <property type="evidence" value="ECO:0007669"/>
    <property type="project" value="TreeGrafter"/>
</dbReference>
<keyword evidence="10" id="KW-0175">Coiled coil</keyword>
<feature type="compositionally biased region" description="Gly residues" evidence="11">
    <location>
        <begin position="629"/>
        <end position="638"/>
    </location>
</feature>
<dbReference type="InterPro" id="IPR003107">
    <property type="entry name" value="HAT"/>
</dbReference>
<feature type="compositionally biased region" description="Acidic residues" evidence="11">
    <location>
        <begin position="244"/>
        <end position="254"/>
    </location>
</feature>
<comment type="function">
    <text evidence="1">Involved in pre-mRNA splicing.</text>
</comment>
<dbReference type="EMBL" id="OUUW01000005">
    <property type="protein sequence ID" value="SPP80779.1"/>
    <property type="molecule type" value="Genomic_DNA"/>
</dbReference>
<dbReference type="FunFam" id="1.25.40.10:FF:000063">
    <property type="entry name" value="Pre-mRNA processing factor 39"/>
    <property type="match status" value="1"/>
</dbReference>
<keyword evidence="6" id="KW-0539">Nucleus</keyword>
<reference evidence="13" key="1">
    <citation type="submission" date="2018-01" db="EMBL/GenBank/DDBJ databases">
        <authorList>
            <person name="Alioto T."/>
            <person name="Alioto T."/>
        </authorList>
    </citation>
    <scope>NUCLEOTIDE SEQUENCE [LARGE SCALE GENOMIC DNA]</scope>
</reference>
<evidence type="ECO:0000313" key="13">
    <source>
        <dbReference type="Proteomes" id="UP000268350"/>
    </source>
</evidence>
<dbReference type="Gene3D" id="1.25.40.10">
    <property type="entry name" value="Tetratricopeptide repeat domain"/>
    <property type="match status" value="2"/>
</dbReference>
<dbReference type="PANTHER" id="PTHR17204">
    <property type="entry name" value="PRE-MRNA PROCESSING PROTEIN PRP39-RELATED"/>
    <property type="match status" value="1"/>
</dbReference>
<keyword evidence="5" id="KW-0508">mRNA splicing</keyword>
<evidence type="ECO:0000256" key="1">
    <source>
        <dbReference type="ARBA" id="ARBA00003777"/>
    </source>
</evidence>
<dbReference type="SUPFAM" id="SSF48452">
    <property type="entry name" value="TPR-like"/>
    <property type="match status" value="2"/>
</dbReference>
<dbReference type="InterPro" id="IPR059164">
    <property type="entry name" value="HAT_PRP39_C"/>
</dbReference>
<comment type="similarity">
    <text evidence="7">Belongs to the PRP39 family.</text>
</comment>
<evidence type="ECO:0000256" key="10">
    <source>
        <dbReference type="SAM" id="Coils"/>
    </source>
</evidence>
<comment type="subcellular location">
    <subcellularLocation>
        <location evidence="2">Nucleus</location>
    </subcellularLocation>
</comment>
<feature type="compositionally biased region" description="Basic and acidic residues" evidence="11">
    <location>
        <begin position="337"/>
        <end position="395"/>
    </location>
</feature>
<evidence type="ECO:0000313" key="12">
    <source>
        <dbReference type="EMBL" id="SPP80779.1"/>
    </source>
</evidence>
<feature type="region of interest" description="Disordered" evidence="11">
    <location>
        <begin position="162"/>
        <end position="395"/>
    </location>
</feature>
<feature type="region of interest" description="Disordered" evidence="11">
    <location>
        <begin position="589"/>
        <end position="677"/>
    </location>
</feature>
<feature type="compositionally biased region" description="Polar residues" evidence="11">
    <location>
        <begin position="219"/>
        <end position="229"/>
    </location>
</feature>
<feature type="compositionally biased region" description="Low complexity" evidence="11">
    <location>
        <begin position="655"/>
        <end position="672"/>
    </location>
</feature>
<evidence type="ECO:0000256" key="2">
    <source>
        <dbReference type="ARBA" id="ARBA00004123"/>
    </source>
</evidence>